<feature type="compositionally biased region" description="Pro residues" evidence="1">
    <location>
        <begin position="278"/>
        <end position="308"/>
    </location>
</feature>
<keyword evidence="2" id="KW-0472">Membrane</keyword>
<dbReference type="PANTHER" id="PTHR36694">
    <property type="entry name" value="PASIFLORA 1, ISOFORM A-RELATED"/>
    <property type="match status" value="1"/>
</dbReference>
<feature type="compositionally biased region" description="Low complexity" evidence="1">
    <location>
        <begin position="217"/>
        <end position="227"/>
    </location>
</feature>
<dbReference type="PANTHER" id="PTHR36694:SF11">
    <property type="entry name" value="LP21121P-RELATED"/>
    <property type="match status" value="1"/>
</dbReference>
<evidence type="ECO:0000313" key="4">
    <source>
        <dbReference type="Proteomes" id="UP000838412"/>
    </source>
</evidence>
<evidence type="ECO:0000256" key="1">
    <source>
        <dbReference type="SAM" id="MobiDB-lite"/>
    </source>
</evidence>
<protein>
    <submittedName>
        <fullName evidence="3">Hypp1012 protein</fullName>
    </submittedName>
</protein>
<feature type="region of interest" description="Disordered" evidence="1">
    <location>
        <begin position="261"/>
        <end position="341"/>
    </location>
</feature>
<feature type="transmembrane region" description="Helical" evidence="2">
    <location>
        <begin position="84"/>
        <end position="104"/>
    </location>
</feature>
<organism evidence="3 4">
    <name type="scientific">Branchiostoma lanceolatum</name>
    <name type="common">Common lancelet</name>
    <name type="synonym">Amphioxus lanceolatum</name>
    <dbReference type="NCBI Taxonomy" id="7740"/>
    <lineage>
        <taxon>Eukaryota</taxon>
        <taxon>Metazoa</taxon>
        <taxon>Chordata</taxon>
        <taxon>Cephalochordata</taxon>
        <taxon>Leptocardii</taxon>
        <taxon>Amphioxiformes</taxon>
        <taxon>Branchiostomatidae</taxon>
        <taxon>Branchiostoma</taxon>
    </lineage>
</organism>
<proteinExistence type="predicted"/>
<dbReference type="OrthoDB" id="10067585at2759"/>
<feature type="region of interest" description="Disordered" evidence="1">
    <location>
        <begin position="217"/>
        <end position="245"/>
    </location>
</feature>
<feature type="compositionally biased region" description="Basic and acidic residues" evidence="1">
    <location>
        <begin position="332"/>
        <end position="341"/>
    </location>
</feature>
<keyword evidence="2" id="KW-1133">Transmembrane helix</keyword>
<reference evidence="3" key="1">
    <citation type="submission" date="2022-01" db="EMBL/GenBank/DDBJ databases">
        <authorList>
            <person name="Braso-Vives M."/>
        </authorList>
    </citation>
    <scope>NUCLEOTIDE SEQUENCE</scope>
</reference>
<evidence type="ECO:0000256" key="2">
    <source>
        <dbReference type="SAM" id="Phobius"/>
    </source>
</evidence>
<keyword evidence="4" id="KW-1185">Reference proteome</keyword>
<dbReference type="Pfam" id="PF15860">
    <property type="entry name" value="DUF4728"/>
    <property type="match status" value="1"/>
</dbReference>
<feature type="transmembrane region" description="Helical" evidence="2">
    <location>
        <begin position="116"/>
        <end position="139"/>
    </location>
</feature>
<dbReference type="AlphaFoldDB" id="A0A8J9ZG97"/>
<feature type="transmembrane region" description="Helical" evidence="2">
    <location>
        <begin position="146"/>
        <end position="170"/>
    </location>
</feature>
<feature type="transmembrane region" description="Helical" evidence="2">
    <location>
        <begin position="176"/>
        <end position="200"/>
    </location>
</feature>
<dbReference type="Proteomes" id="UP000838412">
    <property type="component" value="Chromosome 2"/>
</dbReference>
<dbReference type="InterPro" id="IPR031720">
    <property type="entry name" value="DUF4728"/>
</dbReference>
<name>A0A8J9ZG97_BRALA</name>
<evidence type="ECO:0000313" key="3">
    <source>
        <dbReference type="EMBL" id="CAH1252775.1"/>
    </source>
</evidence>
<accession>A0A8J9ZG97</accession>
<sequence length="341" mass="37597">MLNFQIADSLLVVLSDEQRCAPYQGSAVVSSVTKPDGKRIPGNAVHPCRESGGDYVRTFRRNMAIIQRCLCWNNTRSGSVACGVYTLVLSLICVAVDAWDIAVVQHLEKKFKGLQIVFFLQISVYLLVAILSVILIVGVNKDKPHLLLPWIGGFILFMWFELATVIYVLVYAGMSGFNIFTIVFYILRSLLNVYCVLCVISQYQELRAGRGRLQDIPQQVTQQQQQRRTPERRQPPQGARQPGIVIVQAGPAPITQYRRMRTAAPRHPPAAGVAQPLQPAPAYPPLPPPPYMAGPPGPAPPGPAPPPYSYLYPAPTPDGDKKEEGPPPYTEHGPDQDPPKS</sequence>
<keyword evidence="2" id="KW-0812">Transmembrane</keyword>
<gene>
    <name evidence="3" type="primary">Hypp1012</name>
    <name evidence="3" type="ORF">BLAG_LOCUS12771</name>
</gene>
<dbReference type="EMBL" id="OV696687">
    <property type="protein sequence ID" value="CAH1252775.1"/>
    <property type="molecule type" value="Genomic_DNA"/>
</dbReference>